<reference evidence="6 7" key="1">
    <citation type="submission" date="2019-09" db="EMBL/GenBank/DDBJ databases">
        <title>Genome sequence of Rhodovastum atsumiense, a diverse member of the Acetobacteraceae family of non-sulfur purple photosynthetic bacteria.</title>
        <authorList>
            <person name="Meyer T."/>
            <person name="Kyndt J."/>
        </authorList>
    </citation>
    <scope>NUCLEOTIDE SEQUENCE [LARGE SCALE GENOMIC DNA]</scope>
    <source>
        <strain evidence="6 7">DSM 21279</strain>
    </source>
</reference>
<dbReference type="Proteomes" id="UP000325255">
    <property type="component" value="Unassembled WGS sequence"/>
</dbReference>
<evidence type="ECO:0000256" key="3">
    <source>
        <dbReference type="ARBA" id="ARBA00023163"/>
    </source>
</evidence>
<sequence>MSGVARTPTKDRDDDREHRRRARDAEGGGHVAEREGGHDILPAGQGRPGARLLSLGRQGQGGPGRARSAGDHRVRRGGAEMGRRRPAVPAGERRHPRLHRRPEGSRLMSIVDDMRVHLKRLRYLELQEAHHEAEAIVHHEDILAALQARDVRGTTSRLRAHLKMLEEFRERLFRAHGDVFA</sequence>
<evidence type="ECO:0000313" key="6">
    <source>
        <dbReference type="EMBL" id="KAA5611398.1"/>
    </source>
</evidence>
<feature type="compositionally biased region" description="Basic and acidic residues" evidence="4">
    <location>
        <begin position="68"/>
        <end position="83"/>
    </location>
</feature>
<gene>
    <name evidence="6" type="ORF">F1189_14780</name>
</gene>
<accession>A0A5M6IV24</accession>
<dbReference type="InterPro" id="IPR011711">
    <property type="entry name" value="GntR_C"/>
</dbReference>
<dbReference type="Gene3D" id="1.20.120.530">
    <property type="entry name" value="GntR ligand-binding domain-like"/>
    <property type="match status" value="1"/>
</dbReference>
<evidence type="ECO:0000256" key="4">
    <source>
        <dbReference type="SAM" id="MobiDB-lite"/>
    </source>
</evidence>
<proteinExistence type="predicted"/>
<keyword evidence="3" id="KW-0804">Transcription</keyword>
<dbReference type="EMBL" id="VWPK01000021">
    <property type="protein sequence ID" value="KAA5611398.1"/>
    <property type="molecule type" value="Genomic_DNA"/>
</dbReference>
<comment type="caution">
    <text evidence="6">The sequence shown here is derived from an EMBL/GenBank/DDBJ whole genome shotgun (WGS) entry which is preliminary data.</text>
</comment>
<dbReference type="InterPro" id="IPR008920">
    <property type="entry name" value="TF_FadR/GntR_C"/>
</dbReference>
<keyword evidence="2" id="KW-0238">DNA-binding</keyword>
<name>A0A5M6IV24_9PROT</name>
<keyword evidence="1" id="KW-0805">Transcription regulation</keyword>
<dbReference type="Pfam" id="PF07729">
    <property type="entry name" value="FCD"/>
    <property type="match status" value="1"/>
</dbReference>
<dbReference type="OrthoDB" id="574518at2"/>
<dbReference type="AlphaFoldDB" id="A0A5M6IV24"/>
<feature type="domain" description="GntR C-terminal" evidence="5">
    <location>
        <begin position="105"/>
        <end position="163"/>
    </location>
</feature>
<evidence type="ECO:0000256" key="2">
    <source>
        <dbReference type="ARBA" id="ARBA00023125"/>
    </source>
</evidence>
<organism evidence="6 7">
    <name type="scientific">Rhodovastum atsumiense</name>
    <dbReference type="NCBI Taxonomy" id="504468"/>
    <lineage>
        <taxon>Bacteria</taxon>
        <taxon>Pseudomonadati</taxon>
        <taxon>Pseudomonadota</taxon>
        <taxon>Alphaproteobacteria</taxon>
        <taxon>Acetobacterales</taxon>
        <taxon>Acetobacteraceae</taxon>
        <taxon>Rhodovastum</taxon>
    </lineage>
</organism>
<keyword evidence="7" id="KW-1185">Reference proteome</keyword>
<dbReference type="GO" id="GO:0003677">
    <property type="term" value="F:DNA binding"/>
    <property type="evidence" value="ECO:0007669"/>
    <property type="project" value="UniProtKB-KW"/>
</dbReference>
<feature type="region of interest" description="Disordered" evidence="4">
    <location>
        <begin position="1"/>
        <end position="97"/>
    </location>
</feature>
<dbReference type="SUPFAM" id="SSF48008">
    <property type="entry name" value="GntR ligand-binding domain-like"/>
    <property type="match status" value="1"/>
</dbReference>
<evidence type="ECO:0000313" key="7">
    <source>
        <dbReference type="Proteomes" id="UP000325255"/>
    </source>
</evidence>
<evidence type="ECO:0000256" key="1">
    <source>
        <dbReference type="ARBA" id="ARBA00023015"/>
    </source>
</evidence>
<protein>
    <submittedName>
        <fullName evidence="6">FCD domain-containing protein</fullName>
    </submittedName>
</protein>
<evidence type="ECO:0000259" key="5">
    <source>
        <dbReference type="Pfam" id="PF07729"/>
    </source>
</evidence>
<feature type="compositionally biased region" description="Basic and acidic residues" evidence="4">
    <location>
        <begin position="8"/>
        <end position="38"/>
    </location>
</feature>